<dbReference type="Proteomes" id="UP000831151">
    <property type="component" value="Chromosome"/>
</dbReference>
<dbReference type="PIRSF" id="PIRSF017901">
    <property type="entry name" value="GCL"/>
    <property type="match status" value="1"/>
</dbReference>
<evidence type="ECO:0000256" key="3">
    <source>
        <dbReference type="ARBA" id="ARBA00022840"/>
    </source>
</evidence>
<dbReference type="PANTHER" id="PTHR34378">
    <property type="entry name" value="GLUTAMATE--CYSTEINE LIGASE, CHLOROPLASTIC"/>
    <property type="match status" value="1"/>
</dbReference>
<protein>
    <recommendedName>
        <fullName evidence="5">Glutamate--cysteine ligase</fullName>
        <ecNumber evidence="5">6.3.2.2</ecNumber>
    </recommendedName>
</protein>
<dbReference type="PANTHER" id="PTHR34378:SF1">
    <property type="entry name" value="GLUTAMATE--CYSTEINE LIGASE, CHLOROPLASTIC"/>
    <property type="match status" value="1"/>
</dbReference>
<dbReference type="GO" id="GO:0006750">
    <property type="term" value="P:glutathione biosynthetic process"/>
    <property type="evidence" value="ECO:0007669"/>
    <property type="project" value="UniProtKB-UniRule"/>
</dbReference>
<keyword evidence="1 5" id="KW-0436">Ligase</keyword>
<gene>
    <name evidence="6" type="ORF">M1R53_01185</name>
</gene>
<dbReference type="RefSeq" id="WP_249242787.1">
    <property type="nucleotide sequence ID" value="NZ_CP096649.1"/>
</dbReference>
<keyword evidence="3 5" id="KW-0067">ATP-binding</keyword>
<dbReference type="GO" id="GO:0005524">
    <property type="term" value="F:ATP binding"/>
    <property type="evidence" value="ECO:0007669"/>
    <property type="project" value="UniProtKB-UniRule"/>
</dbReference>
<comment type="similarity">
    <text evidence="5">Belongs to the glutamate--cysteine ligase type 2 family. EgtA subfamily.</text>
</comment>
<dbReference type="InterPro" id="IPR014746">
    <property type="entry name" value="Gln_synth/guanido_kin_cat_dom"/>
</dbReference>
<evidence type="ECO:0000256" key="5">
    <source>
        <dbReference type="PIRNR" id="PIRNR017901"/>
    </source>
</evidence>
<dbReference type="EC" id="6.3.2.2" evidence="5"/>
<comment type="function">
    <text evidence="5">Catalyzes the synthesis of gamma-glutamylcysteine (gamma-GC).</text>
</comment>
<dbReference type="InterPro" id="IPR035434">
    <property type="entry name" value="GCL_bact_plant"/>
</dbReference>
<dbReference type="Pfam" id="PF04107">
    <property type="entry name" value="GCS2"/>
    <property type="match status" value="1"/>
</dbReference>
<evidence type="ECO:0000256" key="2">
    <source>
        <dbReference type="ARBA" id="ARBA00022741"/>
    </source>
</evidence>
<comment type="catalytic activity">
    <reaction evidence="4 5">
        <text>L-cysteine + L-glutamate + ATP = gamma-L-glutamyl-L-cysteine + ADP + phosphate + H(+)</text>
        <dbReference type="Rhea" id="RHEA:13285"/>
        <dbReference type="ChEBI" id="CHEBI:15378"/>
        <dbReference type="ChEBI" id="CHEBI:29985"/>
        <dbReference type="ChEBI" id="CHEBI:30616"/>
        <dbReference type="ChEBI" id="CHEBI:35235"/>
        <dbReference type="ChEBI" id="CHEBI:43474"/>
        <dbReference type="ChEBI" id="CHEBI:58173"/>
        <dbReference type="ChEBI" id="CHEBI:456216"/>
        <dbReference type="EC" id="6.3.2.2"/>
    </reaction>
</comment>
<evidence type="ECO:0000313" key="7">
    <source>
        <dbReference type="Proteomes" id="UP000831151"/>
    </source>
</evidence>
<dbReference type="InterPro" id="IPR006336">
    <property type="entry name" value="GCS2"/>
</dbReference>
<evidence type="ECO:0000256" key="1">
    <source>
        <dbReference type="ARBA" id="ARBA00022598"/>
    </source>
</evidence>
<reference evidence="6" key="1">
    <citation type="submission" date="2022-04" db="EMBL/GenBank/DDBJ databases">
        <title>Complete genome sequences of Ezakiella coagulans and Fenollaria massiliensis.</title>
        <authorList>
            <person name="France M.T."/>
            <person name="Clifford J."/>
            <person name="Narina S."/>
            <person name="Rutt L."/>
            <person name="Ravel J."/>
        </authorList>
    </citation>
    <scope>NUCLEOTIDE SEQUENCE</scope>
    <source>
        <strain evidence="6">C0061C2</strain>
    </source>
</reference>
<dbReference type="AlphaFoldDB" id="A0A9E7DK49"/>
<dbReference type="KEGG" id="fms:M1R53_01185"/>
<keyword evidence="2 5" id="KW-0547">Nucleotide-binding</keyword>
<evidence type="ECO:0000313" key="6">
    <source>
        <dbReference type="EMBL" id="UQK59314.1"/>
    </source>
</evidence>
<name>A0A9E7DK49_9FIRM</name>
<dbReference type="GO" id="GO:0004357">
    <property type="term" value="F:glutamate-cysteine ligase activity"/>
    <property type="evidence" value="ECO:0007669"/>
    <property type="project" value="UniProtKB-UniRule"/>
</dbReference>
<evidence type="ECO:0000256" key="4">
    <source>
        <dbReference type="ARBA" id="ARBA00048819"/>
    </source>
</evidence>
<proteinExistence type="inferred from homology"/>
<sequence length="407" mass="47127">MIRDKIIDYIRSGEKSEKDYAIGFEIENFIVDKDNRAVTYWDEGGVKDILEDLIALGYEAVYLDGVLLGAKKGKTEISLEPGSQFELSIKKAWRIKDLESEYFARMEEIKDVVEKRGYHILQRGYHVKTKIDEIKILPKQRYDLMYKYFSETGTMGHNMMKGTAASQSSIDYKDEEDFRRKMRVYNALSPVFYAIFENANIFEGKPYNENGLRMSIWKNTDKDRCSIIKEAFGDDFSYASYADYIVNRPCIFIHKNGKDIYTGHTKIKDIEGIDEADKDLVEHVLSMFFPDTRAKKYIEIRMMDAVQIEYLLALVALIKATSYQNLDEVYEMIKDVTYEDALRALGSFKEHGIRGKLKEKSFLDIAKKLISLAKSSLGDEAHYLDALEKVINSDKSIREVNFEKYGL</sequence>
<dbReference type="SUPFAM" id="SSF55931">
    <property type="entry name" value="Glutamine synthetase/guanido kinase"/>
    <property type="match status" value="1"/>
</dbReference>
<organism evidence="6 7">
    <name type="scientific">Fenollaria massiliensis</name>
    <dbReference type="NCBI Taxonomy" id="938288"/>
    <lineage>
        <taxon>Bacteria</taxon>
        <taxon>Bacillati</taxon>
        <taxon>Bacillota</taxon>
        <taxon>Clostridia</taxon>
        <taxon>Eubacteriales</taxon>
        <taxon>Fenollaria</taxon>
    </lineage>
</organism>
<keyword evidence="7" id="KW-1185">Reference proteome</keyword>
<dbReference type="EMBL" id="CP096649">
    <property type="protein sequence ID" value="UQK59314.1"/>
    <property type="molecule type" value="Genomic_DNA"/>
</dbReference>
<dbReference type="Gene3D" id="3.30.590.20">
    <property type="match status" value="1"/>
</dbReference>
<accession>A0A9E7DK49</accession>